<feature type="transmembrane region" description="Helical" evidence="5">
    <location>
        <begin position="227"/>
        <end position="245"/>
    </location>
</feature>
<name>A0A6M4JAQ5_9MOLU</name>
<evidence type="ECO:0000256" key="1">
    <source>
        <dbReference type="ARBA" id="ARBA00004141"/>
    </source>
</evidence>
<sequence length="297" mass="34239">MTPKQLLSTNWSSTGFLYEFLATFTLVFFTLIWMFIAKLTKKDKNKVYMSFGLTFVTFLMFVIPWSWSHFLSSKSSMPLANPLIVVLQAMLQGIDIKNHSISPIFSGVSYLIGAQIIGGVCAFVLFTPLHFLMKNYFIKHHSEYDAKNILLLRIFQNNEDCNSNVFKFTIKEFIFISLFVTTVPLLGYISQVNFGTNGYDRMIITILVIWFTLYLSAFFGFYGFHLYFSFMNLITSVILTIIVVLKNRNDQKRESMFLLKRSSINFSIILIFTFAIPIIFSLIIFGITNISSSTLNF</sequence>
<evidence type="ECO:0000256" key="3">
    <source>
        <dbReference type="ARBA" id="ARBA00022989"/>
    </source>
</evidence>
<dbReference type="EMBL" id="CP053096">
    <property type="protein sequence ID" value="QJR43338.1"/>
    <property type="molecule type" value="Genomic_DNA"/>
</dbReference>
<dbReference type="Gene3D" id="1.20.1080.10">
    <property type="entry name" value="Glycerol uptake facilitator protein"/>
    <property type="match status" value="1"/>
</dbReference>
<evidence type="ECO:0000313" key="7">
    <source>
        <dbReference type="Proteomes" id="UP000500686"/>
    </source>
</evidence>
<feature type="transmembrane region" description="Helical" evidence="5">
    <location>
        <begin position="202"/>
        <end position="221"/>
    </location>
</feature>
<dbReference type="GO" id="GO:0016020">
    <property type="term" value="C:membrane"/>
    <property type="evidence" value="ECO:0007669"/>
    <property type="project" value="UniProtKB-SubCell"/>
</dbReference>
<evidence type="ECO:0000256" key="4">
    <source>
        <dbReference type="ARBA" id="ARBA00023136"/>
    </source>
</evidence>
<keyword evidence="7" id="KW-1185">Reference proteome</keyword>
<gene>
    <name evidence="6" type="ORF">HLA87_00785</name>
</gene>
<keyword evidence="2 5" id="KW-0812">Transmembrane</keyword>
<evidence type="ECO:0000313" key="6">
    <source>
        <dbReference type="EMBL" id="QJR43338.1"/>
    </source>
</evidence>
<feature type="transmembrane region" description="Helical" evidence="5">
    <location>
        <begin position="108"/>
        <end position="131"/>
    </location>
</feature>
<feature type="transmembrane region" description="Helical" evidence="5">
    <location>
        <begin position="173"/>
        <end position="190"/>
    </location>
</feature>
<organism evidence="6 7">
    <name type="scientific">Mycoplasma miroungigenitalium</name>
    <dbReference type="NCBI Taxonomy" id="754515"/>
    <lineage>
        <taxon>Bacteria</taxon>
        <taxon>Bacillati</taxon>
        <taxon>Mycoplasmatota</taxon>
        <taxon>Mollicutes</taxon>
        <taxon>Mycoplasmataceae</taxon>
        <taxon>Mycoplasma</taxon>
    </lineage>
</organism>
<feature type="transmembrane region" description="Helical" evidence="5">
    <location>
        <begin position="266"/>
        <end position="287"/>
    </location>
</feature>
<feature type="transmembrane region" description="Helical" evidence="5">
    <location>
        <begin position="79"/>
        <end position="96"/>
    </location>
</feature>
<protein>
    <recommendedName>
        <fullName evidence="8">Transmembrane protein</fullName>
    </recommendedName>
</protein>
<dbReference type="SUPFAM" id="SSF81338">
    <property type="entry name" value="Aquaporin-like"/>
    <property type="match status" value="1"/>
</dbReference>
<evidence type="ECO:0000256" key="5">
    <source>
        <dbReference type="SAM" id="Phobius"/>
    </source>
</evidence>
<comment type="subcellular location">
    <subcellularLocation>
        <location evidence="1">Membrane</location>
        <topology evidence="1">Multi-pass membrane protein</topology>
    </subcellularLocation>
</comment>
<proteinExistence type="predicted"/>
<evidence type="ECO:0000256" key="2">
    <source>
        <dbReference type="ARBA" id="ARBA00022692"/>
    </source>
</evidence>
<dbReference type="AlphaFoldDB" id="A0A6M4JAQ5"/>
<keyword evidence="3 5" id="KW-1133">Transmembrane helix</keyword>
<feature type="transmembrane region" description="Helical" evidence="5">
    <location>
        <begin position="48"/>
        <end position="67"/>
    </location>
</feature>
<dbReference type="NCBIfam" id="NF046011">
    <property type="entry name" value="MAG4940_fam"/>
    <property type="match status" value="1"/>
</dbReference>
<dbReference type="InterPro" id="IPR023271">
    <property type="entry name" value="Aquaporin-like"/>
</dbReference>
<keyword evidence="4 5" id="KW-0472">Membrane</keyword>
<dbReference type="RefSeq" id="WP_171110973.1">
    <property type="nucleotide sequence ID" value="NZ_CP053096.1"/>
</dbReference>
<reference evidence="6 7" key="1">
    <citation type="submission" date="2020-05" db="EMBL/GenBank/DDBJ databases">
        <title>Novel Mycoplasma species detected in Mirounga angustirostris (northern elephant seal) from the USA.</title>
        <authorList>
            <person name="Volokhov D.V."/>
        </authorList>
    </citation>
    <scope>NUCLEOTIDE SEQUENCE [LARGE SCALE GENOMIC DNA]</scope>
    <source>
        <strain evidence="6 7">Mirounga ES2806-GEN</strain>
    </source>
</reference>
<evidence type="ECO:0008006" key="8">
    <source>
        <dbReference type="Google" id="ProtNLM"/>
    </source>
</evidence>
<accession>A0A6M4JAQ5</accession>
<feature type="transmembrane region" description="Helical" evidence="5">
    <location>
        <begin position="16"/>
        <end position="36"/>
    </location>
</feature>
<dbReference type="Proteomes" id="UP000500686">
    <property type="component" value="Chromosome"/>
</dbReference>
<dbReference type="KEGG" id="mmir:HLA87_00785"/>